<dbReference type="Gene3D" id="3.10.180.80">
    <property type="entry name" value="Uncharacterised protein PF07063, DUF1338"/>
    <property type="match status" value="1"/>
</dbReference>
<evidence type="ECO:0000256" key="1">
    <source>
        <dbReference type="ARBA" id="ARBA00001954"/>
    </source>
</evidence>
<evidence type="ECO:0000256" key="4">
    <source>
        <dbReference type="ARBA" id="ARBA00023004"/>
    </source>
</evidence>
<name>A0A093V961_TALMA</name>
<keyword evidence="2" id="KW-0223">Dioxygenase</keyword>
<dbReference type="SMART" id="SM01150">
    <property type="entry name" value="DUF1338"/>
    <property type="match status" value="1"/>
</dbReference>
<dbReference type="HOGENOM" id="CLU_324431_0_0_1"/>
<keyword evidence="3" id="KW-0560">Oxidoreductase</keyword>
<dbReference type="InterPro" id="IPR009770">
    <property type="entry name" value="HGLS"/>
</dbReference>
<keyword evidence="4" id="KW-0408">Iron</keyword>
<organism evidence="9">
    <name type="scientific">Talaromyces marneffei PM1</name>
    <dbReference type="NCBI Taxonomy" id="1077442"/>
    <lineage>
        <taxon>Eukaryota</taxon>
        <taxon>Fungi</taxon>
        <taxon>Dikarya</taxon>
        <taxon>Ascomycota</taxon>
        <taxon>Pezizomycotina</taxon>
        <taxon>Eurotiomycetes</taxon>
        <taxon>Eurotiomycetidae</taxon>
        <taxon>Eurotiales</taxon>
        <taxon>Trichocomaceae</taxon>
        <taxon>Talaromyces</taxon>
        <taxon>Talaromyces sect. Talaromyces</taxon>
    </lineage>
</organism>
<dbReference type="CDD" id="cd16348">
    <property type="entry name" value="VOC_YdcJ_like"/>
    <property type="match status" value="1"/>
</dbReference>
<protein>
    <recommendedName>
        <fullName evidence="7">2-oxoadipate dioxygenase/decarboxylase</fullName>
        <ecNumber evidence="6">1.13.11.93</ecNumber>
    </recommendedName>
    <alternativeName>
        <fullName evidence="8">2-hydroxyglutarate synthase</fullName>
    </alternativeName>
</protein>
<evidence type="ECO:0000313" key="9">
    <source>
        <dbReference type="EMBL" id="KFX48725.1"/>
    </source>
</evidence>
<dbReference type="PANTHER" id="PTHR39479:SF2">
    <property type="entry name" value="2-OXOADIPATE DIOXYGENASE_DECARBOXYLASE"/>
    <property type="match status" value="1"/>
</dbReference>
<comment type="caution">
    <text evidence="9">The sequence shown here is derived from an EMBL/GenBank/DDBJ whole genome shotgun (WGS) entry which is preliminary data.</text>
</comment>
<dbReference type="InterPro" id="IPR047869">
    <property type="entry name" value="YdcJ_bac-like"/>
</dbReference>
<reference evidence="9" key="2">
    <citation type="journal article" date="2014" name="PLoS Genet.">
        <title>Signature gene expression reveals novel clues to the molecular mechanisms of dimorphic transition in Penicillium marneffei.</title>
        <authorList>
            <person name="Yang E."/>
            <person name="Wang G."/>
            <person name="Cai J."/>
            <person name="Woo P.C."/>
            <person name="Lau S.K."/>
            <person name="Yuen K.-Y."/>
            <person name="Chow W.-N."/>
            <person name="Lin X."/>
        </authorList>
    </citation>
    <scope>NUCLEOTIDE SEQUENCE</scope>
    <source>
        <strain evidence="9">PM1</strain>
    </source>
</reference>
<evidence type="ECO:0000256" key="7">
    <source>
        <dbReference type="ARBA" id="ARBA00035034"/>
    </source>
</evidence>
<evidence type="ECO:0000256" key="6">
    <source>
        <dbReference type="ARBA" id="ARBA00035023"/>
    </source>
</evidence>
<evidence type="ECO:0000256" key="8">
    <source>
        <dbReference type="ARBA" id="ARBA00035045"/>
    </source>
</evidence>
<evidence type="ECO:0000256" key="5">
    <source>
        <dbReference type="ARBA" id="ARBA00035013"/>
    </source>
</evidence>
<gene>
    <name evidence="9" type="ORF">GQ26_0111140</name>
</gene>
<dbReference type="EMBL" id="JPOX01000011">
    <property type="protein sequence ID" value="KFX48725.1"/>
    <property type="molecule type" value="Genomic_DNA"/>
</dbReference>
<dbReference type="eggNOG" id="ENOG502QV4Z">
    <property type="taxonomic scope" value="Eukaryota"/>
</dbReference>
<dbReference type="GO" id="GO:0051213">
    <property type="term" value="F:dioxygenase activity"/>
    <property type="evidence" value="ECO:0007669"/>
    <property type="project" value="UniProtKB-KW"/>
</dbReference>
<comment type="similarity">
    <text evidence="5">Belongs to the 2-oxoadipate dioxygenase/decarboxylase family.</text>
</comment>
<evidence type="ECO:0000256" key="2">
    <source>
        <dbReference type="ARBA" id="ARBA00022964"/>
    </source>
</evidence>
<reference key="1">
    <citation type="journal article" date="2014" name="PLoS Genet.">
        <title>Signature Gene Expression Reveals Novel Clues to the Molecular Mechanisms of Dimorphic Transition in Penicillium marneffei.</title>
        <authorList>
            <person name="Yang E."/>
            <person name="Wang G."/>
            <person name="Cai J."/>
            <person name="Woo P.C."/>
            <person name="Lau S.K."/>
            <person name="Yuen K.-Y."/>
            <person name="Chow W.-N."/>
            <person name="Lin X."/>
        </authorList>
    </citation>
    <scope>NUCLEOTIDE SEQUENCE [LARGE SCALE GENOMIC DNA]</scope>
    <source>
        <strain>PM1</strain>
    </source>
</reference>
<accession>A0A093V961</accession>
<dbReference type="Pfam" id="PF07063">
    <property type="entry name" value="HGLS"/>
    <property type="match status" value="1"/>
</dbReference>
<dbReference type="AlphaFoldDB" id="A0A093V961"/>
<evidence type="ECO:0000256" key="3">
    <source>
        <dbReference type="ARBA" id="ARBA00023002"/>
    </source>
</evidence>
<dbReference type="PANTHER" id="PTHR39479">
    <property type="match status" value="1"/>
</dbReference>
<comment type="cofactor">
    <cofactor evidence="1">
        <name>Fe(2+)</name>
        <dbReference type="ChEBI" id="CHEBI:29033"/>
    </cofactor>
</comment>
<proteinExistence type="inferred from homology"/>
<dbReference type="EC" id="1.13.11.93" evidence="6"/>
<sequence>MGASSYDADELRTRFSISLSEMYKKEVPLYGTLMDIVSQVDGSVLASQGQNLQHLPVRHQIERHGAIRVGTPEELRVIKRLFAVMGMYPVGYYDLTVVGFPLHSTAFRPITAESLSKNPFRVFTTKLRRDLISADIREKVDEILAARKLFTPRLLEIIGHAEKGSISNQDIDDLIPEALKIFKWHSQSTVSFEDYTKLKHEHPVIADIVCFPSAHINHLTPRTLDIELVQKEMISQGLPAKDGIEGPPNRSCPILLRQTSFRALEEPVNFFNEGYSLVHSTHAARFGEIEQRGAAVTPQGRALYDKCLHDAHERVAAASSSSLTFDSALSSTFSKYPDNWSELRTQGLVYFRYKVNMDYDSARDKAKGLPFQIPIDRLLALGVVDYEPIIYEDFLPFSAAGIFKSNLSDKPERPLAKRPNASAQSGLEDALGCKTLDSFDIYRRLQQESIHEVRERWPRLPDGTRISGPELFELIRDDSPLPPLWDLKAVIEEIEENFGVDVHDIPIFQYGVSNQVIWCDLSNGERILARLGHSDINKPDRDSYPRHIELSDANYEAALYEILLPESAEIKIAPLLYNRVPQVVSGPPTQDPTDILGRRFCVFEAPEGFPNAWHELDADDKILFVKQAAHLRAALFNFSPPHGFVSRFLAERVPSSFRPIHLSAPVTPTREFCIALLKAKIEATIMNLGDIIGWPSDNNVVGPFATAAKQSLLRLVPYLLPPETNDGIFYRFVIDHGDFGIWNFTSTVDDEDEDDDKPVITSMFGWDMSAVVPAIFSDLKLGLECDLIADDDGNPVISRVPRNAPASKRAEYNVWSHEYITTLYDKAPDYETIIQQAHDARYLWFALRNWLGTYPEIFFGELGIWAEKKLKHFTGSGSRVDGTISPFDSP</sequence>